<gene>
    <name evidence="1" type="ORF">G6F64_013374</name>
</gene>
<evidence type="ECO:0000313" key="2">
    <source>
        <dbReference type="Proteomes" id="UP000716291"/>
    </source>
</evidence>
<comment type="caution">
    <text evidence="1">The sequence shown here is derived from an EMBL/GenBank/DDBJ whole genome shotgun (WGS) entry which is preliminary data.</text>
</comment>
<dbReference type="EMBL" id="JAANQT010005348">
    <property type="protein sequence ID" value="KAG1294965.1"/>
    <property type="molecule type" value="Genomic_DNA"/>
</dbReference>
<proteinExistence type="predicted"/>
<protein>
    <submittedName>
        <fullName evidence="1">Uncharacterized protein</fullName>
    </submittedName>
</protein>
<sequence>MTGILHAGPGGNMNDLVHEFNWPTLEACQDLGLPMDYQYMITGTYNPSTITRGASGVQVQEGPQESAETLYLRNRIAVLEAQVQRSNQAKITTKPVEAKGQQVKKVDPVFLERR</sequence>
<accession>A0A9P6WVL4</accession>
<evidence type="ECO:0000313" key="1">
    <source>
        <dbReference type="EMBL" id="KAG1294965.1"/>
    </source>
</evidence>
<keyword evidence="2" id="KW-1185">Reference proteome</keyword>
<organism evidence="1 2">
    <name type="scientific">Rhizopus oryzae</name>
    <name type="common">Mucormycosis agent</name>
    <name type="synonym">Rhizopus arrhizus var. delemar</name>
    <dbReference type="NCBI Taxonomy" id="64495"/>
    <lineage>
        <taxon>Eukaryota</taxon>
        <taxon>Fungi</taxon>
        <taxon>Fungi incertae sedis</taxon>
        <taxon>Mucoromycota</taxon>
        <taxon>Mucoromycotina</taxon>
        <taxon>Mucoromycetes</taxon>
        <taxon>Mucorales</taxon>
        <taxon>Mucorineae</taxon>
        <taxon>Rhizopodaceae</taxon>
        <taxon>Rhizopus</taxon>
    </lineage>
</organism>
<name>A0A9P6WVL4_RHIOR</name>
<dbReference type="AlphaFoldDB" id="A0A9P6WVL4"/>
<reference evidence="1" key="1">
    <citation type="journal article" date="2020" name="Microb. Genom.">
        <title>Genetic diversity of clinical and environmental Mucorales isolates obtained from an investigation of mucormycosis cases among solid organ transplant recipients.</title>
        <authorList>
            <person name="Nguyen M.H."/>
            <person name="Kaul D."/>
            <person name="Muto C."/>
            <person name="Cheng S.J."/>
            <person name="Richter R.A."/>
            <person name="Bruno V.M."/>
            <person name="Liu G."/>
            <person name="Beyhan S."/>
            <person name="Sundermann A.J."/>
            <person name="Mounaud S."/>
            <person name="Pasculle A.W."/>
            <person name="Nierman W.C."/>
            <person name="Driscoll E."/>
            <person name="Cumbie R."/>
            <person name="Clancy C.J."/>
            <person name="Dupont C.L."/>
        </authorList>
    </citation>
    <scope>NUCLEOTIDE SEQUENCE</scope>
    <source>
        <strain evidence="1">GL11</strain>
    </source>
</reference>
<dbReference type="Proteomes" id="UP000716291">
    <property type="component" value="Unassembled WGS sequence"/>
</dbReference>